<evidence type="ECO:0000256" key="11">
    <source>
        <dbReference type="ARBA" id="ARBA00022833"/>
    </source>
</evidence>
<dbReference type="Gene3D" id="1.10.510.10">
    <property type="entry name" value="Transferase(Phosphotransferase) domain 1"/>
    <property type="match status" value="1"/>
</dbReference>
<sequence>MNDDAAVQQLYGKIEREKAIINAANSLRQATNNASVLSRGESQIRDARRNIQYFEQRLQELRTRKDMSNLSMAGNGGPRPPQHGVSGRSGPSGSGGNNQQGYGGNSEGGDYGNPGPGGYSMGGAPGLMPPSRPYAPPGPGDRTPRARPNYSKLDLIKYDTAHLGPRIQLMLSQMEFKLSVEKQYKEGIDKMVRLYQIEKDRKSQADAEGRRIESNQKIQLLTRALRRYEDLHVVDENSADAADDESLDTPSQRKPLTGHLHVRISAVADVEHASTGRFTRGPETFVIMKVEDTFKGRTKASRTDRWADEIHEFDCDKANEVEFTVYDKSGEHPVPIGLLWVRLSDLVDEIRRKRLETEFNQAGWTTADNMDGSQPRPDLQFQPPPTGQNGPGGAGATASAAGGPPGSGLTPQTGPVYVEAWFSLEPVGRIQLTLGFVKQAKDRRPFDVGLNRKGAVRQKKDEVVEQYGHKFTIQTFYNIMRCALCGDFLKYTAGMQCADCKLTCHKSCYQKVVTKCISKSNADVDPDDEKINHRIPHRFDIFSNMGANWCCHCGYMLPIGRRQSRKCSECKLTAHANCVHLVPDFCGMSMESANQILAELKVAKSKGVVRGRRMLDNSQKLRPPSGTLARPSVPAETPSFRQAPNHQDQMPQGDAAKQDRFSYGKDRTSDQYDQPPRTSSFGPGAEQAVGAAKSSMNAPPSPDSLHRPPTQRTQSSQSATAAAAAALAISGNKRTPAAQDPRQGYNRGSTEHQQPGSRPGSGYDDGYHGGKSYRPQGQGQSSPSQQQQQQQQAPQPVPYDPAAYAAVSGYPRQPQPPVQQQPPTNAPPNRSPYQPIAPPIPQVQVPPTASVSQQRQPPPPLQPSTALAQPVPEERKQAPSANTAGTGRRIGLDHFNFLAVLGKGNFGKVMLAETKTTKQLYAIKVLKKEFIIENDEVESTRSEKRVLLIANKERHPFLLSLHACFQTETRVYFVMEYIAGGDLMLHIQRGQFGTKRAQFYAAEVCLALKYFHENGVIYRDLKLDNIMLGLDGHVKIADYGLCKEDMWYGSTTSTFCGTPEFMAPEILLDKKYGRAVDWWAFGVLIYQMLLQQSPFRGEDEDEIYDAILADEPLYPIHMPRDSVSILQKLLTREPEMRLGSGPTDAQEIMSHAFFRNVNWEEIYRKAVPAPFIPVVKGRADTSNFDSEFTSVTPVLTPVQSVLTQAMQEEFRGFSYSADFV</sequence>
<evidence type="ECO:0000256" key="8">
    <source>
        <dbReference type="ARBA" id="ARBA00022741"/>
    </source>
</evidence>
<dbReference type="AlphaFoldDB" id="A0A4U0UM72"/>
<dbReference type="CDD" id="cd05570">
    <property type="entry name" value="STKc_PKC"/>
    <property type="match status" value="1"/>
</dbReference>
<dbReference type="FunFam" id="3.30.200.20:FF:000103">
    <property type="entry name" value="Protein kinase C"/>
    <property type="match status" value="1"/>
</dbReference>
<evidence type="ECO:0000256" key="15">
    <source>
        <dbReference type="PROSITE-ProRule" id="PRU01207"/>
    </source>
</evidence>
<feature type="domain" description="Phorbol-ester/DAG-type" evidence="20">
    <location>
        <begin position="468"/>
        <end position="516"/>
    </location>
</feature>
<dbReference type="PANTHER" id="PTHR24351">
    <property type="entry name" value="RIBOSOMAL PROTEIN S6 KINASE"/>
    <property type="match status" value="1"/>
</dbReference>
<dbReference type="SUPFAM" id="SSF57889">
    <property type="entry name" value="Cysteine-rich domain"/>
    <property type="match status" value="2"/>
</dbReference>
<keyword evidence="9" id="KW-0863">Zinc-finger</keyword>
<dbReference type="GO" id="GO:0007165">
    <property type="term" value="P:signal transduction"/>
    <property type="evidence" value="ECO:0007669"/>
    <property type="project" value="InterPro"/>
</dbReference>
<dbReference type="Proteomes" id="UP000310066">
    <property type="component" value="Unassembled WGS sequence"/>
</dbReference>
<dbReference type="PROSITE" id="PS50011">
    <property type="entry name" value="PROTEIN_KINASE_DOM"/>
    <property type="match status" value="1"/>
</dbReference>
<comment type="similarity">
    <text evidence="1">Belongs to the protein kinase superfamily. AGC Ser/Thr protein kinase family. PKC subfamily.</text>
</comment>
<dbReference type="InterPro" id="IPR002219">
    <property type="entry name" value="PKC_DAG/PE"/>
</dbReference>
<evidence type="ECO:0000256" key="9">
    <source>
        <dbReference type="ARBA" id="ARBA00022771"/>
    </source>
</evidence>
<dbReference type="Pfam" id="PF02185">
    <property type="entry name" value="HR1"/>
    <property type="match status" value="2"/>
</dbReference>
<keyword evidence="6" id="KW-0479">Metal-binding</keyword>
<dbReference type="Pfam" id="PF00130">
    <property type="entry name" value="C1_1"/>
    <property type="match status" value="2"/>
</dbReference>
<keyword evidence="5" id="KW-0808">Transferase</keyword>
<dbReference type="InterPro" id="IPR037312">
    <property type="entry name" value="PKC-like_HR1"/>
</dbReference>
<keyword evidence="10 23" id="KW-0418">Kinase</keyword>
<feature type="compositionally biased region" description="Basic and acidic residues" evidence="17">
    <location>
        <begin position="656"/>
        <end position="670"/>
    </location>
</feature>
<name>A0A4U0UM72_9PEZI</name>
<dbReference type="PROSITE" id="PS50004">
    <property type="entry name" value="C2"/>
    <property type="match status" value="1"/>
</dbReference>
<dbReference type="InterPro" id="IPR036274">
    <property type="entry name" value="HR1_rpt_sf"/>
</dbReference>
<feature type="region of interest" description="Disordered" evidence="17">
    <location>
        <begin position="363"/>
        <end position="410"/>
    </location>
</feature>
<keyword evidence="7" id="KW-0677">Repeat</keyword>
<dbReference type="PROSITE" id="PS51860">
    <property type="entry name" value="REM_1"/>
    <property type="match status" value="2"/>
</dbReference>
<dbReference type="InterPro" id="IPR011072">
    <property type="entry name" value="HR1_rho-bd"/>
</dbReference>
<evidence type="ECO:0000256" key="4">
    <source>
        <dbReference type="ARBA" id="ARBA00022553"/>
    </source>
</evidence>
<dbReference type="GO" id="GO:0004697">
    <property type="term" value="F:diacylglycerol-dependent serine/threonine kinase activity"/>
    <property type="evidence" value="ECO:0007669"/>
    <property type="project" value="UniProtKB-EC"/>
</dbReference>
<keyword evidence="15" id="KW-0175">Coiled coil</keyword>
<evidence type="ECO:0000259" key="20">
    <source>
        <dbReference type="PROSITE" id="PS50081"/>
    </source>
</evidence>
<evidence type="ECO:0000256" key="6">
    <source>
        <dbReference type="ARBA" id="ARBA00022723"/>
    </source>
</evidence>
<feature type="compositionally biased region" description="Pro residues" evidence="17">
    <location>
        <begin position="813"/>
        <end position="841"/>
    </location>
</feature>
<feature type="compositionally biased region" description="Polar residues" evidence="17">
    <location>
        <begin position="639"/>
        <end position="650"/>
    </location>
</feature>
<dbReference type="InterPro" id="IPR008271">
    <property type="entry name" value="Ser/Thr_kinase_AS"/>
</dbReference>
<dbReference type="FunFam" id="1.10.510.10:FF:000101">
    <property type="entry name" value="Protein kinase C"/>
    <property type="match status" value="1"/>
</dbReference>
<dbReference type="GO" id="GO:0009272">
    <property type="term" value="P:fungal-type cell wall biogenesis"/>
    <property type="evidence" value="ECO:0007669"/>
    <property type="project" value="InterPro"/>
</dbReference>
<feature type="domain" description="REM-1" evidence="22">
    <location>
        <begin position="157"/>
        <end position="234"/>
    </location>
</feature>
<evidence type="ECO:0000256" key="3">
    <source>
        <dbReference type="ARBA" id="ARBA00022527"/>
    </source>
</evidence>
<dbReference type="InterPro" id="IPR000961">
    <property type="entry name" value="AGC-kinase_C"/>
</dbReference>
<evidence type="ECO:0000256" key="12">
    <source>
        <dbReference type="ARBA" id="ARBA00022840"/>
    </source>
</evidence>
<feature type="domain" description="C2" evidence="18">
    <location>
        <begin position="241"/>
        <end position="357"/>
    </location>
</feature>
<organism evidence="23 24">
    <name type="scientific">Friedmanniomyces endolithicus</name>
    <dbReference type="NCBI Taxonomy" id="329885"/>
    <lineage>
        <taxon>Eukaryota</taxon>
        <taxon>Fungi</taxon>
        <taxon>Dikarya</taxon>
        <taxon>Ascomycota</taxon>
        <taxon>Pezizomycotina</taxon>
        <taxon>Dothideomycetes</taxon>
        <taxon>Dothideomycetidae</taxon>
        <taxon>Mycosphaerellales</taxon>
        <taxon>Teratosphaeriaceae</taxon>
        <taxon>Friedmanniomyces</taxon>
    </lineage>
</organism>
<dbReference type="InterPro" id="IPR035892">
    <property type="entry name" value="C2_domain_sf"/>
</dbReference>
<feature type="domain" description="Protein kinase" evidence="19">
    <location>
        <begin position="895"/>
        <end position="1154"/>
    </location>
</feature>
<feature type="compositionally biased region" description="Gly residues" evidence="17">
    <location>
        <begin position="90"/>
        <end position="125"/>
    </location>
</feature>
<evidence type="ECO:0000259" key="19">
    <source>
        <dbReference type="PROSITE" id="PS50011"/>
    </source>
</evidence>
<dbReference type="Gene3D" id="3.30.200.20">
    <property type="entry name" value="Phosphorylase Kinase, domain 1"/>
    <property type="match status" value="1"/>
</dbReference>
<feature type="compositionally biased region" description="Low complexity" evidence="17">
    <location>
        <begin position="775"/>
        <end position="812"/>
    </location>
</feature>
<dbReference type="FunFam" id="1.10.287.160:FF:000004">
    <property type="entry name" value="Protein kinase C"/>
    <property type="match status" value="1"/>
</dbReference>
<dbReference type="InterPro" id="IPR000008">
    <property type="entry name" value="C2_dom"/>
</dbReference>
<feature type="region of interest" description="Disordered" evidence="17">
    <location>
        <begin position="611"/>
        <end position="887"/>
    </location>
</feature>
<dbReference type="SMART" id="SM00109">
    <property type="entry name" value="C1"/>
    <property type="match status" value="2"/>
</dbReference>
<dbReference type="CDD" id="cd20822">
    <property type="entry name" value="C1_ScPKC1-like_rpt1"/>
    <property type="match status" value="1"/>
</dbReference>
<evidence type="ECO:0000313" key="23">
    <source>
        <dbReference type="EMBL" id="TKA35875.1"/>
    </source>
</evidence>
<dbReference type="SMART" id="SM00239">
    <property type="entry name" value="C2"/>
    <property type="match status" value="1"/>
</dbReference>
<evidence type="ECO:0000256" key="17">
    <source>
        <dbReference type="SAM" id="MobiDB-lite"/>
    </source>
</evidence>
<dbReference type="Pfam" id="PF00069">
    <property type="entry name" value="Pkinase"/>
    <property type="match status" value="1"/>
</dbReference>
<dbReference type="GO" id="GO:0106310">
    <property type="term" value="F:protein serine kinase activity"/>
    <property type="evidence" value="ECO:0007669"/>
    <property type="project" value="RHEA"/>
</dbReference>
<dbReference type="Gene3D" id="3.30.60.20">
    <property type="match status" value="2"/>
</dbReference>
<dbReference type="PROSITE" id="PS00108">
    <property type="entry name" value="PROTEIN_KINASE_ST"/>
    <property type="match status" value="1"/>
</dbReference>
<evidence type="ECO:0000256" key="2">
    <source>
        <dbReference type="ARBA" id="ARBA00012429"/>
    </source>
</evidence>
<feature type="binding site" evidence="16">
    <location>
        <position position="924"/>
    </location>
    <ligand>
        <name>ATP</name>
        <dbReference type="ChEBI" id="CHEBI:30616"/>
    </ligand>
</feature>
<evidence type="ECO:0000256" key="1">
    <source>
        <dbReference type="ARBA" id="ARBA00005490"/>
    </source>
</evidence>
<evidence type="ECO:0000256" key="7">
    <source>
        <dbReference type="ARBA" id="ARBA00022737"/>
    </source>
</evidence>
<dbReference type="InterPro" id="IPR017892">
    <property type="entry name" value="Pkinase_C"/>
</dbReference>
<evidence type="ECO:0000256" key="10">
    <source>
        <dbReference type="ARBA" id="ARBA00022777"/>
    </source>
</evidence>
<proteinExistence type="inferred from homology"/>
<dbReference type="InterPro" id="IPR011009">
    <property type="entry name" value="Kinase-like_dom_sf"/>
</dbReference>
<dbReference type="Gene3D" id="1.10.287.160">
    <property type="entry name" value="HR1 repeat"/>
    <property type="match status" value="1"/>
</dbReference>
<reference evidence="23 24" key="1">
    <citation type="submission" date="2017-03" db="EMBL/GenBank/DDBJ databases">
        <title>Genomes of endolithic fungi from Antarctica.</title>
        <authorList>
            <person name="Coleine C."/>
            <person name="Masonjones S."/>
            <person name="Stajich J.E."/>
        </authorList>
    </citation>
    <scope>NUCLEOTIDE SEQUENCE [LARGE SCALE GENOMIC DNA]</scope>
    <source>
        <strain evidence="23 24">CCFEE 5311</strain>
    </source>
</reference>
<comment type="catalytic activity">
    <reaction evidence="14">
        <text>L-seryl-[protein] + ATP = O-phospho-L-seryl-[protein] + ADP + H(+)</text>
        <dbReference type="Rhea" id="RHEA:17989"/>
        <dbReference type="Rhea" id="RHEA-COMP:9863"/>
        <dbReference type="Rhea" id="RHEA-COMP:11604"/>
        <dbReference type="ChEBI" id="CHEBI:15378"/>
        <dbReference type="ChEBI" id="CHEBI:29999"/>
        <dbReference type="ChEBI" id="CHEBI:30616"/>
        <dbReference type="ChEBI" id="CHEBI:83421"/>
        <dbReference type="ChEBI" id="CHEBI:456216"/>
        <dbReference type="EC" id="2.7.11.13"/>
    </reaction>
</comment>
<evidence type="ECO:0000313" key="24">
    <source>
        <dbReference type="Proteomes" id="UP000310066"/>
    </source>
</evidence>
<accession>A0A4U0UM72</accession>
<dbReference type="CDD" id="cd11620">
    <property type="entry name" value="HR1_PKC-like_2_fungi"/>
    <property type="match status" value="1"/>
</dbReference>
<keyword evidence="11" id="KW-0862">Zinc</keyword>
<evidence type="ECO:0000259" key="18">
    <source>
        <dbReference type="PROSITE" id="PS50004"/>
    </source>
</evidence>
<dbReference type="EC" id="2.7.11.13" evidence="2"/>
<evidence type="ECO:0000256" key="14">
    <source>
        <dbReference type="ARBA" id="ARBA00047470"/>
    </source>
</evidence>
<dbReference type="OrthoDB" id="63267at2759"/>
<dbReference type="PROSITE" id="PS00479">
    <property type="entry name" value="ZF_DAG_PE_1"/>
    <property type="match status" value="1"/>
</dbReference>
<evidence type="ECO:0000259" key="21">
    <source>
        <dbReference type="PROSITE" id="PS51285"/>
    </source>
</evidence>
<dbReference type="GO" id="GO:0008270">
    <property type="term" value="F:zinc ion binding"/>
    <property type="evidence" value="ECO:0007669"/>
    <property type="project" value="UniProtKB-KW"/>
</dbReference>
<dbReference type="CDD" id="cd20823">
    <property type="entry name" value="C1_ScPKC1-like_rpt2"/>
    <property type="match status" value="1"/>
</dbReference>
<feature type="domain" description="REM-1" evidence="22">
    <location>
        <begin position="1"/>
        <end position="67"/>
    </location>
</feature>
<evidence type="ECO:0000256" key="5">
    <source>
        <dbReference type="ARBA" id="ARBA00022679"/>
    </source>
</evidence>
<dbReference type="EMBL" id="NAJP01000065">
    <property type="protein sequence ID" value="TKA35875.1"/>
    <property type="molecule type" value="Genomic_DNA"/>
</dbReference>
<dbReference type="InterPro" id="IPR017441">
    <property type="entry name" value="Protein_kinase_ATP_BS"/>
</dbReference>
<feature type="domain" description="AGC-kinase C-terminal" evidence="21">
    <location>
        <begin position="1155"/>
        <end position="1220"/>
    </location>
</feature>
<dbReference type="InterPro" id="IPR000719">
    <property type="entry name" value="Prot_kinase_dom"/>
</dbReference>
<dbReference type="FunFam" id="3.30.60.20:FF:000034">
    <property type="entry name" value="Protein kinase C"/>
    <property type="match status" value="1"/>
</dbReference>
<dbReference type="GO" id="GO:0005524">
    <property type="term" value="F:ATP binding"/>
    <property type="evidence" value="ECO:0007669"/>
    <property type="project" value="UniProtKB-UniRule"/>
</dbReference>
<dbReference type="SUPFAM" id="SSF49562">
    <property type="entry name" value="C2 domain (Calcium/lipid-binding domain, CaLB)"/>
    <property type="match status" value="1"/>
</dbReference>
<dbReference type="FunFam" id="3.30.60.20:FF:000014">
    <property type="entry name" value="Protein kinase C"/>
    <property type="match status" value="1"/>
</dbReference>
<feature type="compositionally biased region" description="Low complexity" evidence="17">
    <location>
        <begin position="710"/>
        <end position="728"/>
    </location>
</feature>
<keyword evidence="8 16" id="KW-0547">Nucleotide-binding</keyword>
<keyword evidence="12 16" id="KW-0067">ATP-binding</keyword>
<dbReference type="SMART" id="SM00220">
    <property type="entry name" value="S_TKc"/>
    <property type="match status" value="1"/>
</dbReference>
<feature type="domain" description="Phorbol-ester/DAG-type" evidence="20">
    <location>
        <begin position="536"/>
        <end position="586"/>
    </location>
</feature>
<dbReference type="SMART" id="SM00133">
    <property type="entry name" value="S_TK_X"/>
    <property type="match status" value="1"/>
</dbReference>
<gene>
    <name evidence="23" type="ORF">B0A54_12321</name>
</gene>
<protein>
    <recommendedName>
        <fullName evidence="2">protein kinase C</fullName>
        <ecNumber evidence="2">2.7.11.13</ecNumber>
    </recommendedName>
</protein>
<feature type="region of interest" description="Disordered" evidence="17">
    <location>
        <begin position="62"/>
        <end position="148"/>
    </location>
</feature>
<keyword evidence="4" id="KW-0597">Phosphoprotein</keyword>
<dbReference type="SUPFAM" id="SSF46585">
    <property type="entry name" value="HR1 repeat"/>
    <property type="match status" value="1"/>
</dbReference>
<feature type="compositionally biased region" description="Polar residues" evidence="17">
    <location>
        <begin position="746"/>
        <end position="756"/>
    </location>
</feature>
<evidence type="ECO:0000256" key="16">
    <source>
        <dbReference type="PROSITE-ProRule" id="PRU10141"/>
    </source>
</evidence>
<dbReference type="PROSITE" id="PS00107">
    <property type="entry name" value="PROTEIN_KINASE_ATP"/>
    <property type="match status" value="1"/>
</dbReference>
<comment type="catalytic activity">
    <reaction evidence="13">
        <text>L-threonyl-[protein] + ATP = O-phospho-L-threonyl-[protein] + ADP + H(+)</text>
        <dbReference type="Rhea" id="RHEA:46608"/>
        <dbReference type="Rhea" id="RHEA-COMP:11060"/>
        <dbReference type="Rhea" id="RHEA-COMP:11605"/>
        <dbReference type="ChEBI" id="CHEBI:15378"/>
        <dbReference type="ChEBI" id="CHEBI:30013"/>
        <dbReference type="ChEBI" id="CHEBI:30616"/>
        <dbReference type="ChEBI" id="CHEBI:61977"/>
        <dbReference type="ChEBI" id="CHEBI:456216"/>
        <dbReference type="EC" id="2.7.11.13"/>
    </reaction>
</comment>
<feature type="compositionally biased region" description="Low complexity" evidence="17">
    <location>
        <begin position="842"/>
        <end position="855"/>
    </location>
</feature>
<dbReference type="Pfam" id="PF00433">
    <property type="entry name" value="Pkinase_C"/>
    <property type="match status" value="1"/>
</dbReference>
<dbReference type="STRING" id="329885.A0A4U0UM72"/>
<keyword evidence="3" id="KW-0723">Serine/threonine-protein kinase</keyword>
<dbReference type="PROSITE" id="PS51285">
    <property type="entry name" value="AGC_KINASE_CTER"/>
    <property type="match status" value="1"/>
</dbReference>
<dbReference type="SUPFAM" id="SSF56112">
    <property type="entry name" value="Protein kinase-like (PK-like)"/>
    <property type="match status" value="1"/>
</dbReference>
<dbReference type="SMART" id="SM00742">
    <property type="entry name" value="Hr1"/>
    <property type="match status" value="2"/>
</dbReference>
<dbReference type="InterPro" id="IPR046349">
    <property type="entry name" value="C1-like_sf"/>
</dbReference>
<comment type="caution">
    <text evidence="23">The sequence shown here is derived from an EMBL/GenBank/DDBJ whole genome shotgun (WGS) entry which is preliminary data.</text>
</comment>
<feature type="compositionally biased region" description="Polar residues" evidence="17">
    <location>
        <begin position="363"/>
        <end position="372"/>
    </location>
</feature>
<dbReference type="PROSITE" id="PS50081">
    <property type="entry name" value="ZF_DAG_PE_2"/>
    <property type="match status" value="2"/>
</dbReference>
<evidence type="ECO:0000259" key="22">
    <source>
        <dbReference type="PROSITE" id="PS51860"/>
    </source>
</evidence>
<feature type="compositionally biased region" description="Pro residues" evidence="17">
    <location>
        <begin position="127"/>
        <end position="139"/>
    </location>
</feature>
<evidence type="ECO:0000256" key="13">
    <source>
        <dbReference type="ARBA" id="ARBA00047272"/>
    </source>
</evidence>